<dbReference type="PROSITE" id="PS50181">
    <property type="entry name" value="FBOX"/>
    <property type="match status" value="1"/>
</dbReference>
<reference evidence="2" key="1">
    <citation type="submission" date="2014-09" db="EMBL/GenBank/DDBJ databases">
        <title>Genome sequence of the luminous mushroom Mycena chlorophos for searching fungal bioluminescence genes.</title>
        <authorList>
            <person name="Tanaka Y."/>
            <person name="Kasuga D."/>
            <person name="Oba Y."/>
            <person name="Hase S."/>
            <person name="Sato K."/>
            <person name="Oba Y."/>
            <person name="Sakakibara Y."/>
        </authorList>
    </citation>
    <scope>NUCLEOTIDE SEQUENCE</scope>
</reference>
<dbReference type="EMBL" id="DF849963">
    <property type="protein sequence ID" value="GAT60653.1"/>
    <property type="molecule type" value="Genomic_DNA"/>
</dbReference>
<proteinExistence type="predicted"/>
<keyword evidence="3" id="KW-1185">Reference proteome</keyword>
<organism evidence="2 3">
    <name type="scientific">Mycena chlorophos</name>
    <name type="common">Agaric fungus</name>
    <name type="synonym">Agaricus chlorophos</name>
    <dbReference type="NCBI Taxonomy" id="658473"/>
    <lineage>
        <taxon>Eukaryota</taxon>
        <taxon>Fungi</taxon>
        <taxon>Dikarya</taxon>
        <taxon>Basidiomycota</taxon>
        <taxon>Agaricomycotina</taxon>
        <taxon>Agaricomycetes</taxon>
        <taxon>Agaricomycetidae</taxon>
        <taxon>Agaricales</taxon>
        <taxon>Marasmiineae</taxon>
        <taxon>Mycenaceae</taxon>
        <taxon>Mycena</taxon>
    </lineage>
</organism>
<dbReference type="SMART" id="SM00256">
    <property type="entry name" value="FBOX"/>
    <property type="match status" value="1"/>
</dbReference>
<protein>
    <recommendedName>
        <fullName evidence="1">F-box domain-containing protein</fullName>
    </recommendedName>
</protein>
<feature type="domain" description="F-box" evidence="1">
    <location>
        <begin position="1"/>
        <end position="47"/>
    </location>
</feature>
<dbReference type="Pfam" id="PF12937">
    <property type="entry name" value="F-box-like"/>
    <property type="match status" value="1"/>
</dbReference>
<evidence type="ECO:0000313" key="2">
    <source>
        <dbReference type="EMBL" id="GAT60653.1"/>
    </source>
</evidence>
<evidence type="ECO:0000259" key="1">
    <source>
        <dbReference type="PROSITE" id="PS50181"/>
    </source>
</evidence>
<dbReference type="SUPFAM" id="SSF81383">
    <property type="entry name" value="F-box domain"/>
    <property type="match status" value="1"/>
</dbReference>
<dbReference type="InterPro" id="IPR036047">
    <property type="entry name" value="F-box-like_dom_sf"/>
</dbReference>
<dbReference type="InterPro" id="IPR001810">
    <property type="entry name" value="F-box_dom"/>
</dbReference>
<sequence>MARLSDLPPELVLRILRLCDVATILRVSETCRFLHNVVFDKSCWIDVVRDLQRRGIIDDSERVHELSAEDLVQLLTVPVPDPSAYWLSAKLLPGGRHILINSGGELSCNNVAEGACIWRYEPLLPGNPSEIRVLEFHFGTEVGESGQHTIFICLEGEHGDYVDVVELDVATGSHRVLLCARVPISDTMSNGILCNPVVCGTLAAVGIHPHRSLYLIVDLAQQLAFILEFQFDCRDDEREPDNAQQLFLLDLARGYIVVRARSVSGTEEHLHIISAEIAFRLYGRALPPLKARIPYAKTSKYYNVAQLGSDEFKEAILITQVVTETSLPDSYECNRVMQYIENTLGPDAAAYGALRVFADPLRDDIFRVWVYISATRIEREDSGRRYRNGWRISYRAPHSQDDEWFSGYAADGLLCLYELDVSVPPAQQPRLREVRRGPAPAAVVCSGLTSSGHVTSSTLEIYPPFALFPVRWEVPSQQDPETGRAERWDAHVAAYTGDVTLANRRAIVVHRFA</sequence>
<name>A0ABQ0MBR0_MYCCL</name>
<accession>A0ABQ0MBR0</accession>
<dbReference type="Gene3D" id="1.20.1280.50">
    <property type="match status" value="1"/>
</dbReference>
<dbReference type="Proteomes" id="UP000815677">
    <property type="component" value="Unassembled WGS sequence"/>
</dbReference>
<gene>
    <name evidence="2" type="ORF">MCHLO_16772</name>
</gene>
<evidence type="ECO:0000313" key="3">
    <source>
        <dbReference type="Proteomes" id="UP000815677"/>
    </source>
</evidence>